<organism evidence="3">
    <name type="scientific">viral metagenome</name>
    <dbReference type="NCBI Taxonomy" id="1070528"/>
    <lineage>
        <taxon>unclassified sequences</taxon>
        <taxon>metagenomes</taxon>
        <taxon>organismal metagenomes</taxon>
    </lineage>
</organism>
<proteinExistence type="predicted"/>
<feature type="region of interest" description="Disordered" evidence="2">
    <location>
        <begin position="378"/>
        <end position="443"/>
    </location>
</feature>
<protein>
    <submittedName>
        <fullName evidence="3">Uncharacterized protein</fullName>
    </submittedName>
</protein>
<name>A0A6C0EX98_9ZZZZ</name>
<evidence type="ECO:0000313" key="3">
    <source>
        <dbReference type="EMBL" id="QHT33618.1"/>
    </source>
</evidence>
<accession>A0A6C0EX98</accession>
<dbReference type="AlphaFoldDB" id="A0A6C0EX98"/>
<evidence type="ECO:0000256" key="2">
    <source>
        <dbReference type="SAM" id="MobiDB-lite"/>
    </source>
</evidence>
<dbReference type="EMBL" id="MN738969">
    <property type="protein sequence ID" value="QHT33618.1"/>
    <property type="molecule type" value="Genomic_DNA"/>
</dbReference>
<evidence type="ECO:0000256" key="1">
    <source>
        <dbReference type="SAM" id="Coils"/>
    </source>
</evidence>
<feature type="coiled-coil region" evidence="1">
    <location>
        <begin position="261"/>
        <end position="288"/>
    </location>
</feature>
<sequence>MSDSPTCSLEVDTGFDDLFSQDDQAVSNIEIDNPLDSPIKAKKYLTCHGCKIKGEYVQIKRNVTVIECSRLGYASSTPSLLNGTVIDTKLILERIKEAQTFRQAKDILRQLILPERKDRTPQGYYPFSEKSQLVLRTRKFESEPILIQDMKLFRRGCKNPDEGIYMLDASGKIMDISLRYGLSERLDQDRNPVHNLEGCVYVDKGVGLAGAIAKHQDIMTKTLKNHERVRDNIQRHINTNLTLCLNDCEKIESPFEREQTKATIQSKIDEYTAKLEDMNKKIEIIQDKLNGIIVDGKYYLPGIPYVTLSYILNHPETVEGSIFIIKSCKNECGETALFHGSRYEHGHDDDADVVDIPRRVRSHDTDPHAASSRVVYREVITDQKSPRSRSRSRSRDGGKTKKNIYKSRHRRRHRYRHRLTKRTKHRITKKNKLKNMKNMKKRK</sequence>
<keyword evidence="1" id="KW-0175">Coiled coil</keyword>
<reference evidence="3" key="1">
    <citation type="journal article" date="2020" name="Nature">
        <title>Giant virus diversity and host interactions through global metagenomics.</title>
        <authorList>
            <person name="Schulz F."/>
            <person name="Roux S."/>
            <person name="Paez-Espino D."/>
            <person name="Jungbluth S."/>
            <person name="Walsh D.A."/>
            <person name="Denef V.J."/>
            <person name="McMahon K.D."/>
            <person name="Konstantinidis K.T."/>
            <person name="Eloe-Fadrosh E.A."/>
            <person name="Kyrpides N.C."/>
            <person name="Woyke T."/>
        </authorList>
    </citation>
    <scope>NUCLEOTIDE SEQUENCE</scope>
    <source>
        <strain evidence="3">GVMAG-M-3300009161-36</strain>
    </source>
</reference>
<feature type="compositionally biased region" description="Basic residues" evidence="2">
    <location>
        <begin position="400"/>
        <end position="443"/>
    </location>
</feature>